<accession>A0ABN9R0P7</accession>
<organism evidence="2 3">
    <name type="scientific">Prorocentrum cordatum</name>
    <dbReference type="NCBI Taxonomy" id="2364126"/>
    <lineage>
        <taxon>Eukaryota</taxon>
        <taxon>Sar</taxon>
        <taxon>Alveolata</taxon>
        <taxon>Dinophyceae</taxon>
        <taxon>Prorocentrales</taxon>
        <taxon>Prorocentraceae</taxon>
        <taxon>Prorocentrum</taxon>
    </lineage>
</organism>
<evidence type="ECO:0000313" key="3">
    <source>
        <dbReference type="Proteomes" id="UP001189429"/>
    </source>
</evidence>
<evidence type="ECO:0000313" key="2">
    <source>
        <dbReference type="EMBL" id="CAK0812261.1"/>
    </source>
</evidence>
<feature type="region of interest" description="Disordered" evidence="1">
    <location>
        <begin position="176"/>
        <end position="203"/>
    </location>
</feature>
<proteinExistence type="predicted"/>
<sequence>MGTRRGRFTSLLHSKEQPDDDSSWAPSTSSSYQAGPPSLSPEVECAHQTLDLPLDDLKALLESLRTAAASQPFQEELARLRQPDTGAFQKRQGFARALGAAWKRPIRAAGLRIDGSTFPALIQAVRSHAFEPGIKTLSEEVERQLKFVPGALFGSRAGELKGYDAKARERGAFSKAVDGQAPAVKSQPSEVRRPTGYRGRELNRGEARDMLQAFLDIARRTETQRSVARVHQQGGQRMPALISSLLDDSMRQFDYPTTAKGYEQMARDAAAHGSDQRVKEQLRELERLFMMPAGFWFQVPAGQVVEPLGDAGAQAFNPAPTLTLEQGRALQRRLRRLFAEEAFQQRLRALRQ</sequence>
<feature type="compositionally biased region" description="Basic and acidic residues" evidence="1">
    <location>
        <begin position="190"/>
        <end position="203"/>
    </location>
</feature>
<name>A0ABN9R0P7_9DINO</name>
<evidence type="ECO:0000256" key="1">
    <source>
        <dbReference type="SAM" id="MobiDB-lite"/>
    </source>
</evidence>
<feature type="non-terminal residue" evidence="2">
    <location>
        <position position="352"/>
    </location>
</feature>
<gene>
    <name evidence="2" type="ORF">PCOR1329_LOCUS16586</name>
</gene>
<protein>
    <submittedName>
        <fullName evidence="2">Uncharacterized protein</fullName>
    </submittedName>
</protein>
<dbReference type="Proteomes" id="UP001189429">
    <property type="component" value="Unassembled WGS sequence"/>
</dbReference>
<dbReference type="EMBL" id="CAUYUJ010005100">
    <property type="protein sequence ID" value="CAK0812261.1"/>
    <property type="molecule type" value="Genomic_DNA"/>
</dbReference>
<reference evidence="2" key="1">
    <citation type="submission" date="2023-10" db="EMBL/GenBank/DDBJ databases">
        <authorList>
            <person name="Chen Y."/>
            <person name="Shah S."/>
            <person name="Dougan E. K."/>
            <person name="Thang M."/>
            <person name="Chan C."/>
        </authorList>
    </citation>
    <scope>NUCLEOTIDE SEQUENCE [LARGE SCALE GENOMIC DNA]</scope>
</reference>
<keyword evidence="3" id="KW-1185">Reference proteome</keyword>
<comment type="caution">
    <text evidence="2">The sequence shown here is derived from an EMBL/GenBank/DDBJ whole genome shotgun (WGS) entry which is preliminary data.</text>
</comment>
<feature type="region of interest" description="Disordered" evidence="1">
    <location>
        <begin position="1"/>
        <end position="42"/>
    </location>
</feature>